<dbReference type="GO" id="GO:0008270">
    <property type="term" value="F:zinc ion binding"/>
    <property type="evidence" value="ECO:0007669"/>
    <property type="project" value="UniProtKB-KW"/>
</dbReference>
<gene>
    <name evidence="14" type="ORF">GH714_010508</name>
</gene>
<evidence type="ECO:0000256" key="8">
    <source>
        <dbReference type="ARBA" id="ARBA00022989"/>
    </source>
</evidence>
<keyword evidence="4 12" id="KW-0812">Transmembrane</keyword>
<dbReference type="InterPro" id="IPR013083">
    <property type="entry name" value="Znf_RING/FYVE/PHD"/>
</dbReference>
<dbReference type="PROSITE" id="PS50089">
    <property type="entry name" value="ZF_RING_2"/>
    <property type="match status" value="1"/>
</dbReference>
<comment type="subcellular location">
    <subcellularLocation>
        <location evidence="1 12">Cell membrane</location>
        <topology evidence="1 12">Multi-pass membrane protein</topology>
    </subcellularLocation>
</comment>
<dbReference type="InterPro" id="IPR006702">
    <property type="entry name" value="CASP_dom"/>
</dbReference>
<keyword evidence="5" id="KW-0479">Metal-binding</keyword>
<feature type="transmembrane region" description="Helical" evidence="12">
    <location>
        <begin position="30"/>
        <end position="48"/>
    </location>
</feature>
<dbReference type="Pfam" id="PF04535">
    <property type="entry name" value="CASP_dom"/>
    <property type="match status" value="1"/>
</dbReference>
<evidence type="ECO:0000256" key="1">
    <source>
        <dbReference type="ARBA" id="ARBA00004651"/>
    </source>
</evidence>
<dbReference type="GO" id="GO:0005886">
    <property type="term" value="C:plasma membrane"/>
    <property type="evidence" value="ECO:0007669"/>
    <property type="project" value="UniProtKB-SubCell"/>
</dbReference>
<comment type="caution">
    <text evidence="12">Lacks conserved residue(s) required for the propagation of feature annotation.</text>
</comment>
<accession>A0A6A6MY85</accession>
<evidence type="ECO:0000256" key="4">
    <source>
        <dbReference type="ARBA" id="ARBA00022692"/>
    </source>
</evidence>
<sequence>MASLIVLMTHNTYTLEVVFVQVKVHFKDVYAYQYMIATITTGFAYTILQIAFKLYHIATGIALMGDVGSFYFDFYGDKCYFWLWKLGGRVLDIEIETITDEDDHKPQLTAGALEKAFPTLTHGKISDKCAICLEKFKEEDKCRMFLPSCIHIFHKACIDLWLSKDNGCPLCGVDLFSKL</sequence>
<feature type="domain" description="RING-type" evidence="13">
    <location>
        <begin position="129"/>
        <end position="171"/>
    </location>
</feature>
<keyword evidence="15" id="KW-1185">Reference proteome</keyword>
<keyword evidence="7" id="KW-0862">Zinc</keyword>
<evidence type="ECO:0000256" key="11">
    <source>
        <dbReference type="PROSITE-ProRule" id="PRU00175"/>
    </source>
</evidence>
<evidence type="ECO:0000256" key="6">
    <source>
        <dbReference type="ARBA" id="ARBA00022771"/>
    </source>
</evidence>
<comment type="caution">
    <text evidence="14">The sequence shown here is derived from an EMBL/GenBank/DDBJ whole genome shotgun (WGS) entry which is preliminary data.</text>
</comment>
<evidence type="ECO:0000256" key="12">
    <source>
        <dbReference type="RuleBase" id="RU361233"/>
    </source>
</evidence>
<evidence type="ECO:0000256" key="7">
    <source>
        <dbReference type="ARBA" id="ARBA00022833"/>
    </source>
</evidence>
<dbReference type="Pfam" id="PF13639">
    <property type="entry name" value="zf-RING_2"/>
    <property type="match status" value="1"/>
</dbReference>
<keyword evidence="9 12" id="KW-0472">Membrane</keyword>
<protein>
    <recommendedName>
        <fullName evidence="12">CASP-like protein</fullName>
    </recommendedName>
</protein>
<keyword evidence="6 11" id="KW-0863">Zinc-finger</keyword>
<dbReference type="Proteomes" id="UP000467840">
    <property type="component" value="Chromosome 10"/>
</dbReference>
<dbReference type="SUPFAM" id="SSF57850">
    <property type="entry name" value="RING/U-box"/>
    <property type="match status" value="1"/>
</dbReference>
<evidence type="ECO:0000256" key="2">
    <source>
        <dbReference type="ARBA" id="ARBA00007651"/>
    </source>
</evidence>
<comment type="subunit">
    <text evidence="12">Homodimer and heterodimers.</text>
</comment>
<dbReference type="Gene3D" id="3.30.40.10">
    <property type="entry name" value="Zinc/RING finger domain, C3HC4 (zinc finger)"/>
    <property type="match status" value="1"/>
</dbReference>
<dbReference type="PANTHER" id="PTHR46539:SF9">
    <property type="entry name" value="RING-H2 FINGER PROTEIN ATL56"/>
    <property type="match status" value="1"/>
</dbReference>
<organism evidence="14 15">
    <name type="scientific">Hevea brasiliensis</name>
    <name type="common">Para rubber tree</name>
    <name type="synonym">Siphonia brasiliensis</name>
    <dbReference type="NCBI Taxonomy" id="3981"/>
    <lineage>
        <taxon>Eukaryota</taxon>
        <taxon>Viridiplantae</taxon>
        <taxon>Streptophyta</taxon>
        <taxon>Embryophyta</taxon>
        <taxon>Tracheophyta</taxon>
        <taxon>Spermatophyta</taxon>
        <taxon>Magnoliopsida</taxon>
        <taxon>eudicotyledons</taxon>
        <taxon>Gunneridae</taxon>
        <taxon>Pentapetalae</taxon>
        <taxon>rosids</taxon>
        <taxon>fabids</taxon>
        <taxon>Malpighiales</taxon>
        <taxon>Euphorbiaceae</taxon>
        <taxon>Crotonoideae</taxon>
        <taxon>Micrandreae</taxon>
        <taxon>Hevea</taxon>
    </lineage>
</organism>
<evidence type="ECO:0000256" key="9">
    <source>
        <dbReference type="ARBA" id="ARBA00023136"/>
    </source>
</evidence>
<dbReference type="PANTHER" id="PTHR46539">
    <property type="entry name" value="E3 UBIQUITIN-PROTEIN LIGASE ATL42"/>
    <property type="match status" value="1"/>
</dbReference>
<dbReference type="SMART" id="SM00184">
    <property type="entry name" value="RING"/>
    <property type="match status" value="1"/>
</dbReference>
<evidence type="ECO:0000256" key="3">
    <source>
        <dbReference type="ARBA" id="ARBA00022475"/>
    </source>
</evidence>
<name>A0A6A6MY85_HEVBR</name>
<keyword evidence="8 12" id="KW-1133">Transmembrane helix</keyword>
<comment type="similarity">
    <text evidence="10">Belongs to the RING-type zinc finger family. ATL subfamily.</text>
</comment>
<evidence type="ECO:0000313" key="14">
    <source>
        <dbReference type="EMBL" id="KAF2318761.1"/>
    </source>
</evidence>
<proteinExistence type="inferred from homology"/>
<comment type="similarity">
    <text evidence="2 12">Belongs to the Casparian strip membrane proteins (CASP) family.</text>
</comment>
<evidence type="ECO:0000256" key="5">
    <source>
        <dbReference type="ARBA" id="ARBA00022723"/>
    </source>
</evidence>
<dbReference type="InterPro" id="IPR001841">
    <property type="entry name" value="Znf_RING"/>
</dbReference>
<keyword evidence="3 12" id="KW-1003">Cell membrane</keyword>
<evidence type="ECO:0000256" key="10">
    <source>
        <dbReference type="ARBA" id="ARBA00024209"/>
    </source>
</evidence>
<evidence type="ECO:0000259" key="13">
    <source>
        <dbReference type="PROSITE" id="PS50089"/>
    </source>
</evidence>
<dbReference type="EMBL" id="JAAGAX010000003">
    <property type="protein sequence ID" value="KAF2318761.1"/>
    <property type="molecule type" value="Genomic_DNA"/>
</dbReference>
<evidence type="ECO:0000313" key="15">
    <source>
        <dbReference type="Proteomes" id="UP000467840"/>
    </source>
</evidence>
<dbReference type="AlphaFoldDB" id="A0A6A6MY85"/>
<reference evidence="14 15" key="1">
    <citation type="journal article" date="2020" name="Mol. Plant">
        <title>The Chromosome-Based Rubber Tree Genome Provides New Insights into Spurge Genome Evolution and Rubber Biosynthesis.</title>
        <authorList>
            <person name="Liu J."/>
            <person name="Shi C."/>
            <person name="Shi C.C."/>
            <person name="Li W."/>
            <person name="Zhang Q.J."/>
            <person name="Zhang Y."/>
            <person name="Li K."/>
            <person name="Lu H.F."/>
            <person name="Shi C."/>
            <person name="Zhu S.T."/>
            <person name="Xiao Z.Y."/>
            <person name="Nan H."/>
            <person name="Yue Y."/>
            <person name="Zhu X.G."/>
            <person name="Wu Y."/>
            <person name="Hong X.N."/>
            <person name="Fan G.Y."/>
            <person name="Tong Y."/>
            <person name="Zhang D."/>
            <person name="Mao C.L."/>
            <person name="Liu Y.L."/>
            <person name="Hao S.J."/>
            <person name="Liu W.Q."/>
            <person name="Lv M.Q."/>
            <person name="Zhang H.B."/>
            <person name="Liu Y."/>
            <person name="Hu-Tang G.R."/>
            <person name="Wang J.P."/>
            <person name="Wang J.H."/>
            <person name="Sun Y.H."/>
            <person name="Ni S.B."/>
            <person name="Chen W.B."/>
            <person name="Zhang X.C."/>
            <person name="Jiao Y.N."/>
            <person name="Eichler E.E."/>
            <person name="Li G.H."/>
            <person name="Liu X."/>
            <person name="Gao L.Z."/>
        </authorList>
    </citation>
    <scope>NUCLEOTIDE SEQUENCE [LARGE SCALE GENOMIC DNA]</scope>
    <source>
        <strain evidence="15">cv. GT1</strain>
        <tissue evidence="14">Leaf</tissue>
    </source>
</reference>